<keyword evidence="2" id="KW-1185">Reference proteome</keyword>
<proteinExistence type="predicted"/>
<accession>A0AAE1KM23</accession>
<comment type="caution">
    <text evidence="1">The sequence shown here is derived from an EMBL/GenBank/DDBJ whole genome shotgun (WGS) entry which is preliminary data.</text>
</comment>
<evidence type="ECO:0000313" key="2">
    <source>
        <dbReference type="Proteomes" id="UP001286313"/>
    </source>
</evidence>
<dbReference type="AlphaFoldDB" id="A0AAE1KM23"/>
<gene>
    <name evidence="1" type="ORF">Pcinc_018060</name>
</gene>
<organism evidence="1 2">
    <name type="scientific">Petrolisthes cinctipes</name>
    <name type="common">Flat porcelain crab</name>
    <dbReference type="NCBI Taxonomy" id="88211"/>
    <lineage>
        <taxon>Eukaryota</taxon>
        <taxon>Metazoa</taxon>
        <taxon>Ecdysozoa</taxon>
        <taxon>Arthropoda</taxon>
        <taxon>Crustacea</taxon>
        <taxon>Multicrustacea</taxon>
        <taxon>Malacostraca</taxon>
        <taxon>Eumalacostraca</taxon>
        <taxon>Eucarida</taxon>
        <taxon>Decapoda</taxon>
        <taxon>Pleocyemata</taxon>
        <taxon>Anomura</taxon>
        <taxon>Galatheoidea</taxon>
        <taxon>Porcellanidae</taxon>
        <taxon>Petrolisthes</taxon>
    </lineage>
</organism>
<reference evidence="1" key="1">
    <citation type="submission" date="2023-10" db="EMBL/GenBank/DDBJ databases">
        <title>Genome assemblies of two species of porcelain crab, Petrolisthes cinctipes and Petrolisthes manimaculis (Anomura: Porcellanidae).</title>
        <authorList>
            <person name="Angst P."/>
        </authorList>
    </citation>
    <scope>NUCLEOTIDE SEQUENCE</scope>
    <source>
        <strain evidence="1">PB745_01</strain>
        <tissue evidence="1">Gill</tissue>
    </source>
</reference>
<protein>
    <submittedName>
        <fullName evidence="1">Uncharacterized protein</fullName>
    </submittedName>
</protein>
<evidence type="ECO:0000313" key="1">
    <source>
        <dbReference type="EMBL" id="KAK3877209.1"/>
    </source>
</evidence>
<sequence>MCGEELVVIRSNPIDQNFALTHTRSSLIHHPPPDTRTPPSDLHHLSFLHPLGAASTLSTSSPASSTRYPLSSSLHRFQAFILSSSLSTPHSQPFIQHFILILSSSTLYF</sequence>
<dbReference type="EMBL" id="JAWQEG010001706">
    <property type="protein sequence ID" value="KAK3877209.1"/>
    <property type="molecule type" value="Genomic_DNA"/>
</dbReference>
<dbReference type="Proteomes" id="UP001286313">
    <property type="component" value="Unassembled WGS sequence"/>
</dbReference>
<name>A0AAE1KM23_PETCI</name>